<dbReference type="Gene3D" id="1.20.1540.10">
    <property type="entry name" value="Rhomboid-like"/>
    <property type="match status" value="1"/>
</dbReference>
<evidence type="ECO:0000259" key="8">
    <source>
        <dbReference type="Pfam" id="PF01694"/>
    </source>
</evidence>
<organism evidence="9">
    <name type="scientific">marine sediment metagenome</name>
    <dbReference type="NCBI Taxonomy" id="412755"/>
    <lineage>
        <taxon>unclassified sequences</taxon>
        <taxon>metagenomes</taxon>
        <taxon>ecological metagenomes</taxon>
    </lineage>
</organism>
<evidence type="ECO:0000313" key="9">
    <source>
        <dbReference type="EMBL" id="KKN53463.1"/>
    </source>
</evidence>
<name>A0A0F9UIR5_9ZZZZ</name>
<dbReference type="InterPro" id="IPR050925">
    <property type="entry name" value="Rhomboid_protease_S54"/>
</dbReference>
<dbReference type="PROSITE" id="PS50005">
    <property type="entry name" value="TPR"/>
    <property type="match status" value="2"/>
</dbReference>
<dbReference type="AlphaFoldDB" id="A0A0F9UIR5"/>
<keyword evidence="5 7" id="KW-1133">Transmembrane helix</keyword>
<keyword evidence="3 7" id="KW-0812">Transmembrane</keyword>
<feature type="transmembrane region" description="Helical" evidence="7">
    <location>
        <begin position="94"/>
        <end position="113"/>
    </location>
</feature>
<dbReference type="SMART" id="SM00028">
    <property type="entry name" value="TPR"/>
    <property type="match status" value="3"/>
</dbReference>
<evidence type="ECO:0000256" key="4">
    <source>
        <dbReference type="ARBA" id="ARBA00022801"/>
    </source>
</evidence>
<accession>A0A0F9UIR5</accession>
<dbReference type="SUPFAM" id="SSF48452">
    <property type="entry name" value="TPR-like"/>
    <property type="match status" value="1"/>
</dbReference>
<evidence type="ECO:0000256" key="2">
    <source>
        <dbReference type="ARBA" id="ARBA00009045"/>
    </source>
</evidence>
<feature type="transmembrane region" description="Helical" evidence="7">
    <location>
        <begin position="125"/>
        <end position="144"/>
    </location>
</feature>
<evidence type="ECO:0000256" key="1">
    <source>
        <dbReference type="ARBA" id="ARBA00004141"/>
    </source>
</evidence>
<sequence length="319" mass="36413">MVVEPDRISFHKQYISILIVVINVIVFVILQIVPNQKMIIEETAFVPNKIINGKNIWNIFIAMFIHVNYLHLITNMSVFCIVAFKLEKKIGHGLFFILYIGSGISAFLSQTAINLFNADLIDIRLYGASGAIFGILGFYIILFFSKIYLNITLTHLFFYILLHIIFLTAVMVHFGGFILGILSGFIFNVVKNDDSMENSKRIVSWSALGHAYLLNEMFEHALKNLQFAIRINPFHTIALMDLGYCYRKLGNANEAIKTYKQVIKIDPNNDLALYNLARIYFETKLYNDALNVVNESLKLNAKMKAALDLQKKILVKISV</sequence>
<dbReference type="InterPro" id="IPR022764">
    <property type="entry name" value="Peptidase_S54_rhomboid_dom"/>
</dbReference>
<dbReference type="InterPro" id="IPR019734">
    <property type="entry name" value="TPR_rpt"/>
</dbReference>
<reference evidence="9" key="1">
    <citation type="journal article" date="2015" name="Nature">
        <title>Complex archaea that bridge the gap between prokaryotes and eukaryotes.</title>
        <authorList>
            <person name="Spang A."/>
            <person name="Saw J.H."/>
            <person name="Jorgensen S.L."/>
            <person name="Zaremba-Niedzwiedzka K."/>
            <person name="Martijn J."/>
            <person name="Lind A.E."/>
            <person name="van Eijk R."/>
            <person name="Schleper C."/>
            <person name="Guy L."/>
            <person name="Ettema T.J."/>
        </authorList>
    </citation>
    <scope>NUCLEOTIDE SEQUENCE</scope>
</reference>
<keyword evidence="4" id="KW-0378">Hydrolase</keyword>
<evidence type="ECO:0000256" key="6">
    <source>
        <dbReference type="ARBA" id="ARBA00023136"/>
    </source>
</evidence>
<dbReference type="PANTHER" id="PTHR43731">
    <property type="entry name" value="RHOMBOID PROTEASE"/>
    <property type="match status" value="1"/>
</dbReference>
<protein>
    <recommendedName>
        <fullName evidence="8">Peptidase S54 rhomboid domain-containing protein</fullName>
    </recommendedName>
</protein>
<dbReference type="Pfam" id="PF13414">
    <property type="entry name" value="TPR_11"/>
    <property type="match status" value="1"/>
</dbReference>
<dbReference type="PROSITE" id="PS50293">
    <property type="entry name" value="TPR_REGION"/>
    <property type="match status" value="1"/>
</dbReference>
<comment type="subcellular location">
    <subcellularLocation>
        <location evidence="1">Membrane</location>
        <topology evidence="1">Multi-pass membrane protein</topology>
    </subcellularLocation>
</comment>
<feature type="transmembrane region" description="Helical" evidence="7">
    <location>
        <begin position="156"/>
        <end position="187"/>
    </location>
</feature>
<dbReference type="GO" id="GO:0016020">
    <property type="term" value="C:membrane"/>
    <property type="evidence" value="ECO:0007669"/>
    <property type="project" value="UniProtKB-SubCell"/>
</dbReference>
<dbReference type="Gene3D" id="1.25.40.10">
    <property type="entry name" value="Tetratricopeptide repeat domain"/>
    <property type="match status" value="1"/>
</dbReference>
<evidence type="ECO:0000256" key="3">
    <source>
        <dbReference type="ARBA" id="ARBA00022692"/>
    </source>
</evidence>
<dbReference type="InterPro" id="IPR035952">
    <property type="entry name" value="Rhomboid-like_sf"/>
</dbReference>
<proteinExistence type="inferred from homology"/>
<evidence type="ECO:0000256" key="7">
    <source>
        <dbReference type="SAM" id="Phobius"/>
    </source>
</evidence>
<keyword evidence="6 7" id="KW-0472">Membrane</keyword>
<dbReference type="PANTHER" id="PTHR43731:SF14">
    <property type="entry name" value="PRESENILIN-ASSOCIATED RHOMBOID-LIKE PROTEIN, MITOCHONDRIAL"/>
    <property type="match status" value="1"/>
</dbReference>
<gene>
    <name evidence="9" type="ORF">LCGC14_0602110</name>
</gene>
<comment type="similarity">
    <text evidence="2">Belongs to the peptidase S54 family.</text>
</comment>
<dbReference type="Pfam" id="PF01694">
    <property type="entry name" value="Rhomboid"/>
    <property type="match status" value="1"/>
</dbReference>
<comment type="caution">
    <text evidence="9">The sequence shown here is derived from an EMBL/GenBank/DDBJ whole genome shotgun (WGS) entry which is preliminary data.</text>
</comment>
<dbReference type="SUPFAM" id="SSF144091">
    <property type="entry name" value="Rhomboid-like"/>
    <property type="match status" value="1"/>
</dbReference>
<feature type="transmembrane region" description="Helical" evidence="7">
    <location>
        <begin position="56"/>
        <end position="82"/>
    </location>
</feature>
<feature type="transmembrane region" description="Helical" evidence="7">
    <location>
        <begin position="14"/>
        <end position="33"/>
    </location>
</feature>
<dbReference type="GO" id="GO:0004252">
    <property type="term" value="F:serine-type endopeptidase activity"/>
    <property type="evidence" value="ECO:0007669"/>
    <property type="project" value="InterPro"/>
</dbReference>
<feature type="domain" description="Peptidase S54 rhomboid" evidence="8">
    <location>
        <begin position="55"/>
        <end position="187"/>
    </location>
</feature>
<evidence type="ECO:0000256" key="5">
    <source>
        <dbReference type="ARBA" id="ARBA00022989"/>
    </source>
</evidence>
<dbReference type="InterPro" id="IPR011990">
    <property type="entry name" value="TPR-like_helical_dom_sf"/>
</dbReference>
<dbReference type="EMBL" id="LAZR01000970">
    <property type="protein sequence ID" value="KKN53463.1"/>
    <property type="molecule type" value="Genomic_DNA"/>
</dbReference>